<evidence type="ECO:0000313" key="2">
    <source>
        <dbReference type="EMBL" id="CAB4753562.1"/>
    </source>
</evidence>
<gene>
    <name evidence="2" type="ORF">UFOPK2809_01007</name>
</gene>
<dbReference type="Pfam" id="PF04073">
    <property type="entry name" value="tRNA_edit"/>
    <property type="match status" value="1"/>
</dbReference>
<evidence type="ECO:0000259" key="1">
    <source>
        <dbReference type="Pfam" id="PF04073"/>
    </source>
</evidence>
<sequence>MSETTEQQSVIKVRAALALLGARGEVRALDDSARTAKEAAAALGIEVGQIASSLIFLADGEPVLVIASGGHRVDTTQLAAVLGVNEITKANADDVRAATGFAIGGVAPVGHPQPLRTVVDIDLSRYDEVWAAGGHPHYVFPTSYDELLRLTAGEAAEIGV</sequence>
<organism evidence="2">
    <name type="scientific">freshwater metagenome</name>
    <dbReference type="NCBI Taxonomy" id="449393"/>
    <lineage>
        <taxon>unclassified sequences</taxon>
        <taxon>metagenomes</taxon>
        <taxon>ecological metagenomes</taxon>
    </lineage>
</organism>
<proteinExistence type="predicted"/>
<reference evidence="2" key="1">
    <citation type="submission" date="2020-05" db="EMBL/GenBank/DDBJ databases">
        <authorList>
            <person name="Chiriac C."/>
            <person name="Salcher M."/>
            <person name="Ghai R."/>
            <person name="Kavagutti S V."/>
        </authorList>
    </citation>
    <scope>NUCLEOTIDE SEQUENCE</scope>
</reference>
<dbReference type="PANTHER" id="PTHR30411">
    <property type="entry name" value="CYTOPLASMIC PROTEIN"/>
    <property type="match status" value="1"/>
</dbReference>
<name>A0A6J6U1J9_9ZZZZ</name>
<dbReference type="SUPFAM" id="SSF55826">
    <property type="entry name" value="YbaK/ProRS associated domain"/>
    <property type="match status" value="1"/>
</dbReference>
<dbReference type="InterPro" id="IPR007214">
    <property type="entry name" value="YbaK/aa-tRNA-synth-assoc-dom"/>
</dbReference>
<dbReference type="Gene3D" id="3.90.960.10">
    <property type="entry name" value="YbaK/aminoacyl-tRNA synthetase-associated domain"/>
    <property type="match status" value="1"/>
</dbReference>
<dbReference type="EMBL" id="CAEZZA010000139">
    <property type="protein sequence ID" value="CAB4753562.1"/>
    <property type="molecule type" value="Genomic_DNA"/>
</dbReference>
<protein>
    <submittedName>
        <fullName evidence="2">Unannotated protein</fullName>
    </submittedName>
</protein>
<dbReference type="PANTHER" id="PTHR30411:SF1">
    <property type="entry name" value="CYTOPLASMIC PROTEIN"/>
    <property type="match status" value="1"/>
</dbReference>
<feature type="domain" description="YbaK/aminoacyl-tRNA synthetase-associated" evidence="1">
    <location>
        <begin position="32"/>
        <end position="150"/>
    </location>
</feature>
<dbReference type="CDD" id="cd04333">
    <property type="entry name" value="ProX_deacylase"/>
    <property type="match status" value="1"/>
</dbReference>
<dbReference type="GO" id="GO:0002161">
    <property type="term" value="F:aminoacyl-tRNA deacylase activity"/>
    <property type="evidence" value="ECO:0007669"/>
    <property type="project" value="InterPro"/>
</dbReference>
<dbReference type="AlphaFoldDB" id="A0A6J6U1J9"/>
<accession>A0A6J6U1J9</accession>
<dbReference type="InterPro" id="IPR036754">
    <property type="entry name" value="YbaK/aa-tRNA-synt-asso_dom_sf"/>
</dbReference>